<dbReference type="Proteomes" id="UP000030672">
    <property type="component" value="Unassembled WGS sequence"/>
</dbReference>
<dbReference type="AlphaFoldDB" id="A0A074W545"/>
<protein>
    <submittedName>
        <fullName evidence="1">Uncharacterized protein</fullName>
    </submittedName>
</protein>
<reference evidence="1 2" key="1">
    <citation type="journal article" date="2014" name="BMC Genomics">
        <title>Genome sequencing of four Aureobasidium pullulans varieties: biotechnological potential, stress tolerance, and description of new species.</title>
        <authorList>
            <person name="Gostin Ar C."/>
            <person name="Ohm R.A."/>
            <person name="Kogej T."/>
            <person name="Sonjak S."/>
            <person name="Turk M."/>
            <person name="Zajc J."/>
            <person name="Zalar P."/>
            <person name="Grube M."/>
            <person name="Sun H."/>
            <person name="Han J."/>
            <person name="Sharma A."/>
            <person name="Chiniquy J."/>
            <person name="Ngan C.Y."/>
            <person name="Lipzen A."/>
            <person name="Barry K."/>
            <person name="Grigoriev I.V."/>
            <person name="Gunde-Cimerman N."/>
        </authorList>
    </citation>
    <scope>NUCLEOTIDE SEQUENCE [LARGE SCALE GENOMIC DNA]</scope>
    <source>
        <strain evidence="1 2">CBS 110374</strain>
    </source>
</reference>
<dbReference type="RefSeq" id="XP_040885015.1">
    <property type="nucleotide sequence ID" value="XM_041027380.1"/>
</dbReference>
<keyword evidence="2" id="KW-1185">Reference proteome</keyword>
<dbReference type="GeneID" id="63920753"/>
<gene>
    <name evidence="1" type="ORF">M437DRAFT_80616</name>
</gene>
<evidence type="ECO:0000313" key="2">
    <source>
        <dbReference type="Proteomes" id="UP000030672"/>
    </source>
</evidence>
<dbReference type="HOGENOM" id="CLU_657173_0_0_1"/>
<organism evidence="1 2">
    <name type="scientific">Aureobasidium melanogenum (strain CBS 110374)</name>
    <name type="common">Aureobasidium pullulans var. melanogenum</name>
    <dbReference type="NCBI Taxonomy" id="1043003"/>
    <lineage>
        <taxon>Eukaryota</taxon>
        <taxon>Fungi</taxon>
        <taxon>Dikarya</taxon>
        <taxon>Ascomycota</taxon>
        <taxon>Pezizomycotina</taxon>
        <taxon>Dothideomycetes</taxon>
        <taxon>Dothideomycetidae</taxon>
        <taxon>Dothideales</taxon>
        <taxon>Saccotheciaceae</taxon>
        <taxon>Aureobasidium</taxon>
    </lineage>
</organism>
<accession>A0A074W545</accession>
<name>A0A074W545_AURM1</name>
<evidence type="ECO:0000313" key="1">
    <source>
        <dbReference type="EMBL" id="KEQ67993.1"/>
    </source>
</evidence>
<dbReference type="EMBL" id="KL584824">
    <property type="protein sequence ID" value="KEQ67993.1"/>
    <property type="molecule type" value="Genomic_DNA"/>
</dbReference>
<sequence length="446" mass="51278">MARDKLPSCFHDPNGDVVISMLTSTSPADPKTTDMRISSARLRAVSQYFETNLKPEWLHNKVIGQGLGSDGTILIMKRFEVEVDSDDGHDFLVGKTATTDPELRARAAWAILRGANRPFLQPSLVREYDTLFCNLCLDQVSTVNLLGFSIICGFPVETDHLLLDCHEEMRDEETRSLLVTRIVLGLLHWIHYYGALEGTQARLVQFIRSEVPPIAIQKFTLLYLRITCVLRDKSLFNWILDKNPFFSNDICLSMSFRDSRLGMSLWASAFERHLGFLGSVLRKLRNLPDRIPPFVQEMFAPEEWKLILYVWNSWLVDLAAVKRAKYQNVDPSVLVFHSIATSDFIFPLHSFRYTPFIAEHANHYLQHALIQAKDDVSEHITVDASEPLGFRINNHDFFSKYGYPWDYRVEEDTDKVLFEMIVTNNLTTMDEDLRLDQQERSGQHGA</sequence>
<proteinExistence type="predicted"/>